<comment type="caution">
    <text evidence="2">The sequence shown here is derived from an EMBL/GenBank/DDBJ whole genome shotgun (WGS) entry which is preliminary data.</text>
</comment>
<dbReference type="Pfam" id="PF14244">
    <property type="entry name" value="Retrotran_gag_3"/>
    <property type="match status" value="1"/>
</dbReference>
<reference evidence="2 3" key="1">
    <citation type="journal article" date="2020" name="IScience">
        <title>Genome Sequencing of the Endangered Kingdonia uniflora (Circaeasteraceae, Ranunculales) Reveals Potential Mechanisms of Evolutionary Specialization.</title>
        <authorList>
            <person name="Sun Y."/>
            <person name="Deng T."/>
            <person name="Zhang A."/>
            <person name="Moore M.J."/>
            <person name="Landis J.B."/>
            <person name="Lin N."/>
            <person name="Zhang H."/>
            <person name="Zhang X."/>
            <person name="Huang J."/>
            <person name="Zhang X."/>
            <person name="Sun H."/>
            <person name="Wang H."/>
        </authorList>
    </citation>
    <scope>NUCLEOTIDE SEQUENCE [LARGE SCALE GENOMIC DNA]</scope>
    <source>
        <strain evidence="2">TB1705</strain>
        <tissue evidence="2">Leaf</tissue>
    </source>
</reference>
<dbReference type="PANTHER" id="PTHR37610:SF75">
    <property type="entry name" value="RETROTRANSPOSON COPIA-LIKE N-TERMINAL DOMAIN-CONTAINING PROTEIN"/>
    <property type="match status" value="1"/>
</dbReference>
<evidence type="ECO:0000313" key="3">
    <source>
        <dbReference type="Proteomes" id="UP000541444"/>
    </source>
</evidence>
<dbReference type="InterPro" id="IPR029472">
    <property type="entry name" value="Copia-like_N"/>
</dbReference>
<gene>
    <name evidence="2" type="ORF">GIB67_013135</name>
</gene>
<evidence type="ECO:0000313" key="2">
    <source>
        <dbReference type="EMBL" id="KAF6168753.1"/>
    </source>
</evidence>
<accession>A0A7J7NNR5</accession>
<evidence type="ECO:0000259" key="1">
    <source>
        <dbReference type="Pfam" id="PF14244"/>
    </source>
</evidence>
<protein>
    <recommendedName>
        <fullName evidence="1">Retrotransposon Copia-like N-terminal domain-containing protein</fullName>
    </recommendedName>
</protein>
<dbReference type="OrthoDB" id="1750575at2759"/>
<feature type="domain" description="Retrotransposon Copia-like N-terminal" evidence="1">
    <location>
        <begin position="26"/>
        <end position="68"/>
    </location>
</feature>
<name>A0A7J7NNR5_9MAGN</name>
<dbReference type="Proteomes" id="UP000541444">
    <property type="component" value="Unassembled WGS sequence"/>
</dbReference>
<proteinExistence type="predicted"/>
<sequence>LSDTTATSTSSGFGNGGVFFPTNSVDCPSLQITTVKLDGSNYPVWAQSAKLAIVGRGKINFITSTKDPPIVTDPTYAKWMADNAIVISWLIHSMQPSISVGYMFMKTAKQTGTPWRRPTLNSRITLGYFSLNKISLISGKGRSPLLSTSLSYKPNGKKWITISRLSNGRQLRMLRHMLEL</sequence>
<dbReference type="PANTHER" id="PTHR37610">
    <property type="entry name" value="CCHC-TYPE DOMAIN-CONTAINING PROTEIN"/>
    <property type="match status" value="1"/>
</dbReference>
<feature type="non-terminal residue" evidence="2">
    <location>
        <position position="1"/>
    </location>
</feature>
<organism evidence="2 3">
    <name type="scientific">Kingdonia uniflora</name>
    <dbReference type="NCBI Taxonomy" id="39325"/>
    <lineage>
        <taxon>Eukaryota</taxon>
        <taxon>Viridiplantae</taxon>
        <taxon>Streptophyta</taxon>
        <taxon>Embryophyta</taxon>
        <taxon>Tracheophyta</taxon>
        <taxon>Spermatophyta</taxon>
        <taxon>Magnoliopsida</taxon>
        <taxon>Ranunculales</taxon>
        <taxon>Circaeasteraceae</taxon>
        <taxon>Kingdonia</taxon>
    </lineage>
</organism>
<dbReference type="AlphaFoldDB" id="A0A7J7NNR5"/>
<keyword evidence="3" id="KW-1185">Reference proteome</keyword>
<dbReference type="EMBL" id="JACGCM010000684">
    <property type="protein sequence ID" value="KAF6168753.1"/>
    <property type="molecule type" value="Genomic_DNA"/>
</dbReference>